<comment type="function">
    <text evidence="10 11">Component of the sulfite reductase complex that catalyzes the 6-electron reduction of sulfite to sulfide. This is one of several activities required for the biosynthesis of L-cysteine from sulfate. The flavoprotein component catalyzes the electron flow from NADPH -&gt; FAD -&gt; FMN to the hemoprotein component.</text>
</comment>
<comment type="pathway">
    <text evidence="10 11">Sulfur metabolism; hydrogen sulfide biosynthesis; hydrogen sulfide from sulfite (NADPH route): step 1/1.</text>
</comment>
<feature type="binding site" evidence="10">
    <location>
        <begin position="115"/>
        <end position="118"/>
    </location>
    <ligand>
        <name>FMN</name>
        <dbReference type="ChEBI" id="CHEBI:58210"/>
    </ligand>
</feature>
<feature type="binding site" evidence="10">
    <location>
        <position position="597"/>
    </location>
    <ligand>
        <name>FAD</name>
        <dbReference type="ChEBI" id="CHEBI:57692"/>
    </ligand>
</feature>
<dbReference type="InterPro" id="IPR017927">
    <property type="entry name" value="FAD-bd_FR_type"/>
</dbReference>
<evidence type="ECO:0000313" key="14">
    <source>
        <dbReference type="EMBL" id="SCX76767.1"/>
    </source>
</evidence>
<feature type="binding site" evidence="10">
    <location>
        <begin position="417"/>
        <end position="420"/>
    </location>
    <ligand>
        <name>FAD</name>
        <dbReference type="ChEBI" id="CHEBI:57692"/>
    </ligand>
</feature>
<feature type="domain" description="Flavodoxin-like" evidence="12">
    <location>
        <begin position="62"/>
        <end position="200"/>
    </location>
</feature>
<keyword evidence="8 10" id="KW-0560">Oxidoreductase</keyword>
<dbReference type="Gene3D" id="1.20.990.10">
    <property type="entry name" value="NADPH-cytochrome p450 Reductase, Chain A, domain 3"/>
    <property type="match status" value="1"/>
</dbReference>
<dbReference type="InterPro" id="IPR010199">
    <property type="entry name" value="CysJ"/>
</dbReference>
<comment type="subunit">
    <text evidence="10 11">Alpha(8)-beta(8). The alpha component is a flavoprotein, the beta component is a hemoprotein.</text>
</comment>
<dbReference type="HAMAP" id="MF_01541">
    <property type="entry name" value="CysJ"/>
    <property type="match status" value="1"/>
</dbReference>
<evidence type="ECO:0000256" key="3">
    <source>
        <dbReference type="ARBA" id="ARBA00022630"/>
    </source>
</evidence>
<dbReference type="EC" id="1.8.1.2" evidence="10 11"/>
<feature type="binding site" evidence="10">
    <location>
        <begin position="68"/>
        <end position="73"/>
    </location>
    <ligand>
        <name>FMN</name>
        <dbReference type="ChEBI" id="CHEBI:58210"/>
    </ligand>
</feature>
<comment type="cofactor">
    <cofactor evidence="10 11">
        <name>FMN</name>
        <dbReference type="ChEBI" id="CHEBI:58210"/>
    </cofactor>
    <text evidence="10 11">Binds 1 FMN per subunit.</text>
</comment>
<dbReference type="PRINTS" id="PR00369">
    <property type="entry name" value="FLAVODOXIN"/>
</dbReference>
<dbReference type="EMBL" id="FMUQ01000002">
    <property type="protein sequence ID" value="SCX76767.1"/>
    <property type="molecule type" value="Genomic_DNA"/>
</dbReference>
<comment type="caution">
    <text evidence="14">The sequence shown here is derived from an EMBL/GenBank/DDBJ whole genome shotgun (WGS) entry which is preliminary data.</text>
</comment>
<dbReference type="Pfam" id="PF00175">
    <property type="entry name" value="NAD_binding_1"/>
    <property type="match status" value="1"/>
</dbReference>
<evidence type="ECO:0000259" key="13">
    <source>
        <dbReference type="PROSITE" id="PS51384"/>
    </source>
</evidence>
<sequence>MSNTTNPLPPETEQLLAKLNPIQLAWLSGYAWAKAQGEDAGTNVTNENAASTLVTEDKPLNVTVLSASQTGNANGVANQLAERLKAEGVNVTRKALKEYKAKTIGDEQFVLLVTSTQGEGEAPEEGVPLYKLLHGKKAPNLANLEFAVLGLGDTSYPNFCQAGKDFDKRFEELGAKRLLARADADLDFKPTADKWIQDVVEAVKAKSAVSASVVASVVSASSAQSAVNYSKENPYTAKLITNQKITARDSAKDVRHFEFDLSGSGLQYKAGDALGVWAENDPDLINEVLGLLKIQPDESVQLNGKSLDIHGALLSRLELTQNTPAFVKGYAQLANNKKLTALVSSDKKLADYVNDTPIVDVLHDFPAKISAQQFADLLRPLTPRLYSISSSPEEVGEEVHLSVGVVRFEHEGRARTGVASGFLADRVEEDGEVKIFVEPNDNFRLPQDKSKPIIMIGSGTGIAPFRAFLQQRQAEEAEGKNWLIFGNQHFATDFLYQAEWQQFAKDGYLHKYDFAWSRDQAEKIYVQDKIREKSTALWQWLQEGAHVYVCGDASKMAKDVENALLEVIAREGKLTPEDAEEYLNDLREDKRYQRDVY</sequence>
<evidence type="ECO:0000256" key="11">
    <source>
        <dbReference type="PIRNR" id="PIRNR000207"/>
    </source>
</evidence>
<evidence type="ECO:0000256" key="4">
    <source>
        <dbReference type="ARBA" id="ARBA00022643"/>
    </source>
</evidence>
<evidence type="ECO:0000256" key="7">
    <source>
        <dbReference type="ARBA" id="ARBA00022982"/>
    </source>
</evidence>
<dbReference type="NCBIfam" id="NF004859">
    <property type="entry name" value="PRK06214.1"/>
    <property type="match status" value="1"/>
</dbReference>
<dbReference type="InterPro" id="IPR029758">
    <property type="entry name" value="CysJ_Proteobact"/>
</dbReference>
<dbReference type="InterPro" id="IPR017938">
    <property type="entry name" value="Riboflavin_synthase-like_b-brl"/>
</dbReference>
<evidence type="ECO:0000313" key="15">
    <source>
        <dbReference type="Proteomes" id="UP000199588"/>
    </source>
</evidence>
<keyword evidence="2 10" id="KW-0028">Amino-acid biosynthesis</keyword>
<feature type="binding site" evidence="10">
    <location>
        <position position="354"/>
    </location>
    <ligand>
        <name>FAD</name>
        <dbReference type="ChEBI" id="CHEBI:57692"/>
    </ligand>
</feature>
<dbReference type="RefSeq" id="WP_090653841.1">
    <property type="nucleotide sequence ID" value="NZ_CP015031.1"/>
</dbReference>
<evidence type="ECO:0000256" key="2">
    <source>
        <dbReference type="ARBA" id="ARBA00022605"/>
    </source>
</evidence>
<dbReference type="Pfam" id="PF00258">
    <property type="entry name" value="Flavodoxin_1"/>
    <property type="match status" value="1"/>
</dbReference>
<dbReference type="InterPro" id="IPR023173">
    <property type="entry name" value="NADPH_Cyt_P450_Rdtase_alpha"/>
</dbReference>
<dbReference type="InterPro" id="IPR008254">
    <property type="entry name" value="Flavodoxin/NO_synth"/>
</dbReference>
<feature type="binding site" evidence="10">
    <location>
        <position position="559"/>
    </location>
    <ligand>
        <name>NADP(+)</name>
        <dbReference type="ChEBI" id="CHEBI:58349"/>
    </ligand>
</feature>
<evidence type="ECO:0000256" key="9">
    <source>
        <dbReference type="ARBA" id="ARBA00023192"/>
    </source>
</evidence>
<evidence type="ECO:0000256" key="10">
    <source>
        <dbReference type="HAMAP-Rule" id="MF_01541"/>
    </source>
</evidence>
<evidence type="ECO:0000256" key="5">
    <source>
        <dbReference type="ARBA" id="ARBA00022827"/>
    </source>
</evidence>
<keyword evidence="3 10" id="KW-0285">Flavoprotein</keyword>
<feature type="binding site" evidence="10">
    <location>
        <position position="320"/>
    </location>
    <ligand>
        <name>FAD</name>
        <dbReference type="ChEBI" id="CHEBI:57692"/>
    </ligand>
</feature>
<dbReference type="Pfam" id="PF00667">
    <property type="entry name" value="FAD_binding_1"/>
    <property type="match status" value="1"/>
</dbReference>
<comment type="catalytic activity">
    <reaction evidence="10 11">
        <text>hydrogen sulfide + 3 NADP(+) + 3 H2O = sulfite + 3 NADPH + 4 H(+)</text>
        <dbReference type="Rhea" id="RHEA:13801"/>
        <dbReference type="ChEBI" id="CHEBI:15377"/>
        <dbReference type="ChEBI" id="CHEBI:15378"/>
        <dbReference type="ChEBI" id="CHEBI:17359"/>
        <dbReference type="ChEBI" id="CHEBI:29919"/>
        <dbReference type="ChEBI" id="CHEBI:57783"/>
        <dbReference type="ChEBI" id="CHEBI:58349"/>
        <dbReference type="EC" id="1.8.1.2"/>
    </reaction>
</comment>
<evidence type="ECO:0000259" key="12">
    <source>
        <dbReference type="PROSITE" id="PS50902"/>
    </source>
</evidence>
<feature type="binding site" evidence="10">
    <location>
        <begin position="517"/>
        <end position="518"/>
    </location>
    <ligand>
        <name>NADP(+)</name>
        <dbReference type="ChEBI" id="CHEBI:58349"/>
    </ligand>
</feature>
<dbReference type="Gene3D" id="2.40.30.10">
    <property type="entry name" value="Translation factors"/>
    <property type="match status" value="1"/>
</dbReference>
<evidence type="ECO:0000256" key="8">
    <source>
        <dbReference type="ARBA" id="ARBA00023002"/>
    </source>
</evidence>
<keyword evidence="7 10" id="KW-0249">Electron transport</keyword>
<dbReference type="SUPFAM" id="SSF52218">
    <property type="entry name" value="Flavoproteins"/>
    <property type="match status" value="1"/>
</dbReference>
<feature type="binding site" evidence="10">
    <location>
        <begin position="384"/>
        <end position="387"/>
    </location>
    <ligand>
        <name>FAD</name>
        <dbReference type="ChEBI" id="CHEBI:57692"/>
    </ligand>
</feature>
<dbReference type="PROSITE" id="PS51384">
    <property type="entry name" value="FAD_FR"/>
    <property type="match status" value="1"/>
</dbReference>
<dbReference type="NCBIfam" id="TIGR01931">
    <property type="entry name" value="cysJ"/>
    <property type="match status" value="1"/>
</dbReference>
<dbReference type="InterPro" id="IPR029039">
    <property type="entry name" value="Flavoprotein-like_sf"/>
</dbReference>
<evidence type="ECO:0000256" key="1">
    <source>
        <dbReference type="ARBA" id="ARBA00022448"/>
    </source>
</evidence>
<keyword evidence="6 10" id="KW-0521">NADP</keyword>
<dbReference type="PROSITE" id="PS50902">
    <property type="entry name" value="FLAVODOXIN_LIKE"/>
    <property type="match status" value="1"/>
</dbReference>
<comment type="similarity">
    <text evidence="10">In the N-terminal section; belongs to the flavodoxin family.</text>
</comment>
<feature type="binding site" evidence="10">
    <location>
        <begin position="151"/>
        <end position="160"/>
    </location>
    <ligand>
        <name>FMN</name>
        <dbReference type="ChEBI" id="CHEBI:58210"/>
    </ligand>
</feature>
<dbReference type="PANTHER" id="PTHR19384:SF128">
    <property type="entry name" value="NADPH OXIDOREDUCTASE A"/>
    <property type="match status" value="1"/>
</dbReference>
<dbReference type="InterPro" id="IPR003097">
    <property type="entry name" value="CysJ-like_FAD-binding"/>
</dbReference>
<comment type="similarity">
    <text evidence="10">In the C-terminal section; belongs to the flavoprotein pyridine nucleotide cytochrome reductase family.</text>
</comment>
<dbReference type="InterPro" id="IPR001433">
    <property type="entry name" value="OxRdtase_FAD/NAD-bd"/>
</dbReference>
<comment type="cofactor">
    <cofactor evidence="10 11">
        <name>FAD</name>
        <dbReference type="ChEBI" id="CHEBI:57692"/>
    </cofactor>
    <text evidence="10 11">Binds 1 FAD per subunit.</text>
</comment>
<gene>
    <name evidence="10" type="primary">cysJ</name>
    <name evidence="14" type="ORF">SAMN02910354_00254</name>
</gene>
<reference evidence="14 15" key="1">
    <citation type="submission" date="2016-10" db="EMBL/GenBank/DDBJ databases">
        <authorList>
            <person name="Varghese N."/>
            <person name="Submissions S."/>
        </authorList>
    </citation>
    <scope>NUCLEOTIDE SEQUENCE [LARGE SCALE GENOMIC DNA]</scope>
    <source>
        <strain evidence="14 15">DSM 22022</strain>
    </source>
</reference>
<accession>A0A1G5AFZ9</accession>
<dbReference type="PANTHER" id="PTHR19384">
    <property type="entry name" value="NITRIC OXIDE SYNTHASE-RELATED"/>
    <property type="match status" value="1"/>
</dbReference>
<keyword evidence="1 10" id="KW-0813">Transport</keyword>
<proteinExistence type="inferred from homology"/>
<dbReference type="Proteomes" id="UP000199588">
    <property type="component" value="Unassembled WGS sequence"/>
</dbReference>
<dbReference type="PRINTS" id="PR00371">
    <property type="entry name" value="FPNCR"/>
</dbReference>
<evidence type="ECO:0000256" key="6">
    <source>
        <dbReference type="ARBA" id="ARBA00022857"/>
    </source>
</evidence>
<dbReference type="InterPro" id="IPR001709">
    <property type="entry name" value="Flavoprot_Pyr_Nucl_cyt_Rdtase"/>
</dbReference>
<dbReference type="InterPro" id="IPR039261">
    <property type="entry name" value="FNR_nucleotide-bd"/>
</dbReference>
<dbReference type="CDD" id="cd06199">
    <property type="entry name" value="SiR"/>
    <property type="match status" value="1"/>
</dbReference>
<keyword evidence="9 10" id="KW-0198">Cysteine biosynthesis</keyword>
<feature type="binding site" evidence="10">
    <location>
        <begin position="402"/>
        <end position="404"/>
    </location>
    <ligand>
        <name>FAD</name>
        <dbReference type="ChEBI" id="CHEBI:57692"/>
    </ligand>
</feature>
<dbReference type="PIRSF" id="PIRSF000207">
    <property type="entry name" value="SiR-FP_CysJ"/>
    <property type="match status" value="1"/>
</dbReference>
<comment type="caution">
    <text evidence="10">Lacks conserved residue(s) required for the propagation of feature annotation.</text>
</comment>
<dbReference type="SUPFAM" id="SSF63380">
    <property type="entry name" value="Riboflavin synthase domain-like"/>
    <property type="match status" value="1"/>
</dbReference>
<comment type="similarity">
    <text evidence="10">Belongs to the NADPH-dependent sulphite reductase flavoprotein subunit CysJ family.</text>
</comment>
<name>A0A1G5AFZ9_9PAST</name>
<organism evidence="14 15">
    <name type="scientific">Basfia succiniciproducens</name>
    <dbReference type="NCBI Taxonomy" id="653940"/>
    <lineage>
        <taxon>Bacteria</taxon>
        <taxon>Pseudomonadati</taxon>
        <taxon>Pseudomonadota</taxon>
        <taxon>Gammaproteobacteria</taxon>
        <taxon>Pasteurellales</taxon>
        <taxon>Pasteurellaceae</taxon>
        <taxon>Basfia</taxon>
    </lineage>
</organism>
<keyword evidence="15" id="KW-1185">Reference proteome</keyword>
<protein>
    <recommendedName>
        <fullName evidence="10 11">Sulfite reductase [NADPH] flavoprotein alpha-component</fullName>
        <shortName evidence="10 11">SiR-FP</shortName>
        <ecNumber evidence="10 11">1.8.1.2</ecNumber>
    </recommendedName>
</protein>
<feature type="domain" description="FAD-binding FR-type" evidence="13">
    <location>
        <begin position="232"/>
        <end position="446"/>
    </location>
</feature>
<dbReference type="SUPFAM" id="SSF52343">
    <property type="entry name" value="Ferredoxin reductase-like, C-terminal NADP-linked domain"/>
    <property type="match status" value="1"/>
</dbReference>
<feature type="binding site" evidence="10">
    <location>
        <begin position="523"/>
        <end position="527"/>
    </location>
    <ligand>
        <name>NADP(+)</name>
        <dbReference type="ChEBI" id="CHEBI:58349"/>
    </ligand>
</feature>
<dbReference type="Gene3D" id="3.40.50.360">
    <property type="match status" value="1"/>
</dbReference>
<keyword evidence="5 10" id="KW-0274">FAD</keyword>
<dbReference type="Gene3D" id="3.40.50.80">
    <property type="entry name" value="Nucleotide-binding domain of ferredoxin-NADP reductase (FNR) module"/>
    <property type="match status" value="1"/>
</dbReference>
<keyword evidence="4 10" id="KW-0288">FMN</keyword>
<dbReference type="InterPro" id="IPR001094">
    <property type="entry name" value="Flavdoxin-like"/>
</dbReference>